<proteinExistence type="predicted"/>
<evidence type="ECO:0000313" key="1">
    <source>
        <dbReference type="EMBL" id="KAK8563261.1"/>
    </source>
</evidence>
<name>A0ABR2EMN1_9ROSI</name>
<dbReference type="Proteomes" id="UP001472677">
    <property type="component" value="Unassembled WGS sequence"/>
</dbReference>
<sequence length="374" mass="40290">MHLLIFSHVGSGGRLLCVGGVCKATGGLDFSGALTPSIIFAVVNLEPGMFTYKATVTYDMHAAGHSCMATRRPVVAGLIWPLYVGLSLLAATLPQGSGKFRVFTALPRCLACFGIFDALFVAGYGARRLPTVEAVLVLALPHASVSRYDSLALLYGGPSLRTWYAQALTGRLLALVAPRTATIGITSACPGIVPTSQARSLHYERSIATVSCACWPRAPALLLGLSRPLPRGTGPDCISTLVDWNLAQCCSNPPFLCWPHGRPAQASAYGRVCTPCHGLIPWLGTVVPAPSRYCLVGLAHDNWLIRPLLAWRARHPWADFFGPLSCTARLYFLAFVSVLSQAISTSLLKSKMLLSSPLTLWRFMRRTLLALLWA</sequence>
<dbReference type="EMBL" id="JBBPBM010000011">
    <property type="protein sequence ID" value="KAK8563261.1"/>
    <property type="molecule type" value="Genomic_DNA"/>
</dbReference>
<evidence type="ECO:0000313" key="2">
    <source>
        <dbReference type="Proteomes" id="UP001472677"/>
    </source>
</evidence>
<reference evidence="1 2" key="1">
    <citation type="journal article" date="2024" name="G3 (Bethesda)">
        <title>Genome assembly of Hibiscus sabdariffa L. provides insights into metabolisms of medicinal natural products.</title>
        <authorList>
            <person name="Kim T."/>
        </authorList>
    </citation>
    <scope>NUCLEOTIDE SEQUENCE [LARGE SCALE GENOMIC DNA]</scope>
    <source>
        <strain evidence="1">TK-2024</strain>
        <tissue evidence="1">Old leaves</tissue>
    </source>
</reference>
<keyword evidence="2" id="KW-1185">Reference proteome</keyword>
<gene>
    <name evidence="1" type="ORF">V6N12_035411</name>
</gene>
<protein>
    <submittedName>
        <fullName evidence="1">Uncharacterized protein</fullName>
    </submittedName>
</protein>
<organism evidence="1 2">
    <name type="scientific">Hibiscus sabdariffa</name>
    <name type="common">roselle</name>
    <dbReference type="NCBI Taxonomy" id="183260"/>
    <lineage>
        <taxon>Eukaryota</taxon>
        <taxon>Viridiplantae</taxon>
        <taxon>Streptophyta</taxon>
        <taxon>Embryophyta</taxon>
        <taxon>Tracheophyta</taxon>
        <taxon>Spermatophyta</taxon>
        <taxon>Magnoliopsida</taxon>
        <taxon>eudicotyledons</taxon>
        <taxon>Gunneridae</taxon>
        <taxon>Pentapetalae</taxon>
        <taxon>rosids</taxon>
        <taxon>malvids</taxon>
        <taxon>Malvales</taxon>
        <taxon>Malvaceae</taxon>
        <taxon>Malvoideae</taxon>
        <taxon>Hibiscus</taxon>
    </lineage>
</organism>
<comment type="caution">
    <text evidence="1">The sequence shown here is derived from an EMBL/GenBank/DDBJ whole genome shotgun (WGS) entry which is preliminary data.</text>
</comment>
<accession>A0ABR2EMN1</accession>